<protein>
    <submittedName>
        <fullName evidence="2">Uncharacterized protein</fullName>
    </submittedName>
</protein>
<reference evidence="2 3" key="1">
    <citation type="submission" date="2019-05" db="EMBL/GenBank/DDBJ databases">
        <title>Another draft genome of Portunus trituberculatus and its Hox gene families provides insights of decapod evolution.</title>
        <authorList>
            <person name="Jeong J.-H."/>
            <person name="Song I."/>
            <person name="Kim S."/>
            <person name="Choi T."/>
            <person name="Kim D."/>
            <person name="Ryu S."/>
            <person name="Kim W."/>
        </authorList>
    </citation>
    <scope>NUCLEOTIDE SEQUENCE [LARGE SCALE GENOMIC DNA]</scope>
    <source>
        <tissue evidence="2">Muscle</tissue>
    </source>
</reference>
<evidence type="ECO:0000256" key="1">
    <source>
        <dbReference type="SAM" id="MobiDB-lite"/>
    </source>
</evidence>
<proteinExistence type="predicted"/>
<comment type="caution">
    <text evidence="2">The sequence shown here is derived from an EMBL/GenBank/DDBJ whole genome shotgun (WGS) entry which is preliminary data.</text>
</comment>
<gene>
    <name evidence="2" type="ORF">E2C01_082494</name>
</gene>
<dbReference type="EMBL" id="VSRR010075081">
    <property type="protein sequence ID" value="MPC87624.1"/>
    <property type="molecule type" value="Genomic_DNA"/>
</dbReference>
<evidence type="ECO:0000313" key="3">
    <source>
        <dbReference type="Proteomes" id="UP000324222"/>
    </source>
</evidence>
<evidence type="ECO:0000313" key="2">
    <source>
        <dbReference type="EMBL" id="MPC87624.1"/>
    </source>
</evidence>
<dbReference type="Proteomes" id="UP000324222">
    <property type="component" value="Unassembled WGS sequence"/>
</dbReference>
<name>A0A5B7J539_PORTR</name>
<feature type="region of interest" description="Disordered" evidence="1">
    <location>
        <begin position="27"/>
        <end position="69"/>
    </location>
</feature>
<sequence length="110" mass="12105">MAAGEREWAKRGARVREREDTGCWVAGSLTHQTHAAEGPPGQPRRHADPHTSSSLGRRASRPRHARLSQDAIFTPSASQRPCCDHQLFFSASQIHFTLNLYFSQGGTVGP</sequence>
<dbReference type="AlphaFoldDB" id="A0A5B7J539"/>
<keyword evidence="3" id="KW-1185">Reference proteome</keyword>
<organism evidence="2 3">
    <name type="scientific">Portunus trituberculatus</name>
    <name type="common">Swimming crab</name>
    <name type="synonym">Neptunus trituberculatus</name>
    <dbReference type="NCBI Taxonomy" id="210409"/>
    <lineage>
        <taxon>Eukaryota</taxon>
        <taxon>Metazoa</taxon>
        <taxon>Ecdysozoa</taxon>
        <taxon>Arthropoda</taxon>
        <taxon>Crustacea</taxon>
        <taxon>Multicrustacea</taxon>
        <taxon>Malacostraca</taxon>
        <taxon>Eumalacostraca</taxon>
        <taxon>Eucarida</taxon>
        <taxon>Decapoda</taxon>
        <taxon>Pleocyemata</taxon>
        <taxon>Brachyura</taxon>
        <taxon>Eubrachyura</taxon>
        <taxon>Portunoidea</taxon>
        <taxon>Portunidae</taxon>
        <taxon>Portuninae</taxon>
        <taxon>Portunus</taxon>
    </lineage>
</organism>
<accession>A0A5B7J539</accession>